<keyword evidence="3 6" id="KW-0251">Elongation factor</keyword>
<dbReference type="NCBIfam" id="TIGR00116">
    <property type="entry name" value="tsf"/>
    <property type="match status" value="1"/>
</dbReference>
<comment type="function">
    <text evidence="5 6 7">Associates with the EF-Tu.GDP complex and induces the exchange of GDP to GTP. It remains bound to the aminoacyl-tRNA.EF-Tu.GTP complex up to the GTP hydrolysis stage on the ribosome.</text>
</comment>
<dbReference type="InterPro" id="IPR009060">
    <property type="entry name" value="UBA-like_sf"/>
</dbReference>
<dbReference type="PANTHER" id="PTHR11741:SF0">
    <property type="entry name" value="ELONGATION FACTOR TS, MITOCHONDRIAL"/>
    <property type="match status" value="1"/>
</dbReference>
<dbReference type="OrthoDB" id="9808348at2"/>
<dbReference type="FunFam" id="1.10.8.10:FF:000001">
    <property type="entry name" value="Elongation factor Ts"/>
    <property type="match status" value="1"/>
</dbReference>
<dbReference type="PANTHER" id="PTHR11741">
    <property type="entry name" value="ELONGATION FACTOR TS"/>
    <property type="match status" value="1"/>
</dbReference>
<keyword evidence="6" id="KW-0963">Cytoplasm</keyword>
<feature type="region of interest" description="Involved in Mg(2+) ion dislocation from EF-Tu" evidence="6">
    <location>
        <begin position="80"/>
        <end position="83"/>
    </location>
</feature>
<dbReference type="GO" id="GO:0005737">
    <property type="term" value="C:cytoplasm"/>
    <property type="evidence" value="ECO:0007669"/>
    <property type="project" value="UniProtKB-SubCell"/>
</dbReference>
<evidence type="ECO:0000256" key="6">
    <source>
        <dbReference type="HAMAP-Rule" id="MF_00050"/>
    </source>
</evidence>
<evidence type="ECO:0000256" key="5">
    <source>
        <dbReference type="ARBA" id="ARBA00025453"/>
    </source>
</evidence>
<evidence type="ECO:0000256" key="3">
    <source>
        <dbReference type="ARBA" id="ARBA00022768"/>
    </source>
</evidence>
<organism evidence="10 11">
    <name type="scientific">Alkalibacterium olivapovliticus</name>
    <dbReference type="NCBI Taxonomy" id="99907"/>
    <lineage>
        <taxon>Bacteria</taxon>
        <taxon>Bacillati</taxon>
        <taxon>Bacillota</taxon>
        <taxon>Bacilli</taxon>
        <taxon>Lactobacillales</taxon>
        <taxon>Carnobacteriaceae</taxon>
        <taxon>Alkalibacterium</taxon>
    </lineage>
</organism>
<reference evidence="10 11" key="1">
    <citation type="submission" date="2018-03" db="EMBL/GenBank/DDBJ databases">
        <title>Genomic Encyclopedia of Archaeal and Bacterial Type Strains, Phase II (KMG-II): from individual species to whole genera.</title>
        <authorList>
            <person name="Goeker M."/>
        </authorList>
    </citation>
    <scope>NUCLEOTIDE SEQUENCE [LARGE SCALE GENOMIC DNA]</scope>
    <source>
        <strain evidence="10 11">DSM 13175</strain>
    </source>
</reference>
<evidence type="ECO:0000313" key="11">
    <source>
        <dbReference type="Proteomes" id="UP000238205"/>
    </source>
</evidence>
<evidence type="ECO:0000313" key="10">
    <source>
        <dbReference type="EMBL" id="PRY84113.1"/>
    </source>
</evidence>
<dbReference type="SUPFAM" id="SSF46934">
    <property type="entry name" value="UBA-like"/>
    <property type="match status" value="1"/>
</dbReference>
<evidence type="ECO:0000256" key="8">
    <source>
        <dbReference type="RuleBase" id="RU000643"/>
    </source>
</evidence>
<evidence type="ECO:0000256" key="2">
    <source>
        <dbReference type="ARBA" id="ARBA00016956"/>
    </source>
</evidence>
<sequence>MATIKAAQVKELRDKTGVGMMDAKKALVETDGDMNAAIDYLREKGVSKAAKKADRIAAEGLANVYIEGNVAAIAEINSETDFVSKNDKFQNLVKGITKTVATHNPASVEDALGLDMNGESIQDTITEATQTIGEKITFRRFAVVEKTDNDVFGDYEHMGGRITVLSTVEGTSDEEVARNVSMHIAAINPKFITREEISQDERDHELSVLTEQAKNEGKPENIVEKMVQGRLNKWLAEVSLVDQPYVKDPDKTVGEYLKENGASIKSFIRYEVGEGIEKRTEDFAAEVQSQLAKK</sequence>
<evidence type="ECO:0000256" key="1">
    <source>
        <dbReference type="ARBA" id="ARBA00005532"/>
    </source>
</evidence>
<dbReference type="EMBL" id="PVTO01000001">
    <property type="protein sequence ID" value="PRY84113.1"/>
    <property type="molecule type" value="Genomic_DNA"/>
</dbReference>
<dbReference type="InterPro" id="IPR018101">
    <property type="entry name" value="Transl_elong_Ts_CS"/>
</dbReference>
<accession>A0A2T0WBN2</accession>
<comment type="similarity">
    <text evidence="1 6 7">Belongs to the EF-Ts family.</text>
</comment>
<dbReference type="InterPro" id="IPR036402">
    <property type="entry name" value="EF-Ts_dimer_sf"/>
</dbReference>
<dbReference type="HAMAP" id="MF_00050">
    <property type="entry name" value="EF_Ts"/>
    <property type="match status" value="1"/>
</dbReference>
<dbReference type="InterPro" id="IPR014039">
    <property type="entry name" value="Transl_elong_EFTs/EF1B_dimer"/>
</dbReference>
<evidence type="ECO:0000256" key="7">
    <source>
        <dbReference type="RuleBase" id="RU000642"/>
    </source>
</evidence>
<comment type="caution">
    <text evidence="10">The sequence shown here is derived from an EMBL/GenBank/DDBJ whole genome shotgun (WGS) entry which is preliminary data.</text>
</comment>
<keyword evidence="4 6" id="KW-0648">Protein biosynthesis</keyword>
<dbReference type="Pfam" id="PF00889">
    <property type="entry name" value="EF_TS"/>
    <property type="match status" value="1"/>
</dbReference>
<dbReference type="PROSITE" id="PS01126">
    <property type="entry name" value="EF_TS_1"/>
    <property type="match status" value="1"/>
</dbReference>
<proteinExistence type="inferred from homology"/>
<dbReference type="GO" id="GO:0003746">
    <property type="term" value="F:translation elongation factor activity"/>
    <property type="evidence" value="ECO:0007669"/>
    <property type="project" value="UniProtKB-UniRule"/>
</dbReference>
<keyword evidence="11" id="KW-1185">Reference proteome</keyword>
<evidence type="ECO:0000256" key="4">
    <source>
        <dbReference type="ARBA" id="ARBA00022917"/>
    </source>
</evidence>
<dbReference type="PROSITE" id="PS01127">
    <property type="entry name" value="EF_TS_2"/>
    <property type="match status" value="1"/>
</dbReference>
<dbReference type="AlphaFoldDB" id="A0A2T0WBN2"/>
<name>A0A2T0WBN2_9LACT</name>
<feature type="domain" description="Translation elongation factor EFTs/EF1B dimerisation" evidence="9">
    <location>
        <begin position="71"/>
        <end position="274"/>
    </location>
</feature>
<gene>
    <name evidence="6" type="primary">tsf</name>
    <name evidence="10" type="ORF">CLV38_10125</name>
</gene>
<dbReference type="CDD" id="cd14275">
    <property type="entry name" value="UBA_EF-Ts"/>
    <property type="match status" value="1"/>
</dbReference>
<dbReference type="Gene3D" id="1.10.286.20">
    <property type="match status" value="1"/>
</dbReference>
<dbReference type="SUPFAM" id="SSF54713">
    <property type="entry name" value="Elongation factor Ts (EF-Ts), dimerisation domain"/>
    <property type="match status" value="2"/>
</dbReference>
<dbReference type="RefSeq" id="WP_106189924.1">
    <property type="nucleotide sequence ID" value="NZ_PVTO01000001.1"/>
</dbReference>
<dbReference type="InterPro" id="IPR001816">
    <property type="entry name" value="Transl_elong_EFTs/EF1B"/>
</dbReference>
<evidence type="ECO:0000259" key="9">
    <source>
        <dbReference type="Pfam" id="PF00889"/>
    </source>
</evidence>
<comment type="subcellular location">
    <subcellularLocation>
        <location evidence="6 8">Cytoplasm</location>
    </subcellularLocation>
</comment>
<dbReference type="Gene3D" id="1.10.8.10">
    <property type="entry name" value="DNA helicase RuvA subunit, C-terminal domain"/>
    <property type="match status" value="1"/>
</dbReference>
<protein>
    <recommendedName>
        <fullName evidence="2 6">Elongation factor Ts</fullName>
        <shortName evidence="6">EF-Ts</shortName>
    </recommendedName>
</protein>
<dbReference type="Gene3D" id="3.30.479.20">
    <property type="entry name" value="Elongation factor Ts, dimerisation domain"/>
    <property type="match status" value="2"/>
</dbReference>
<dbReference type="Proteomes" id="UP000238205">
    <property type="component" value="Unassembled WGS sequence"/>
</dbReference>